<reference evidence="14" key="1">
    <citation type="submission" date="2015-12" db="EMBL/GenBank/DDBJ databases">
        <authorList>
            <person name="Lodha T.D."/>
            <person name="Chintalapati S."/>
            <person name="Chintalapati V.R."/>
            <person name="Sravanthi T."/>
        </authorList>
    </citation>
    <scope>NUCLEOTIDE SEQUENCE [LARGE SCALE GENOMIC DNA]</scope>
    <source>
        <strain evidence="14">JC133</strain>
    </source>
</reference>
<dbReference type="AlphaFoldDB" id="A0A2S4K1M7"/>
<dbReference type="UniPathway" id="UPA00253">
    <property type="reaction ID" value="UER00332"/>
</dbReference>
<evidence type="ECO:0000256" key="2">
    <source>
        <dbReference type="ARBA" id="ARBA00005019"/>
    </source>
</evidence>
<evidence type="ECO:0000256" key="1">
    <source>
        <dbReference type="ARBA" id="ARBA00002324"/>
    </source>
</evidence>
<sequence>MTDSPSYQAFLGGSFDPFHLGHRHALQALRRARPRDRVLLVPAGLNPLKGEGPRAESSLRLEMVRRGVADLEWCGVTSVEIDRSGPSYTVETLEHLLNQGVLAPRPGMIAGDDLLQDLPRWRAFPRLLELVGFLVLQREYDAGAVRRFCRDWPSARVTAIPAPPLEVSSTEIRRRLADPVLRDSAADLLPPEVYECIIQHDAYH</sequence>
<keyword evidence="6 11" id="KW-0548">Nucleotidyltransferase</keyword>
<name>A0A2S4K1M7_9SPIO</name>
<comment type="similarity">
    <text evidence="3 11">Belongs to the NadD family.</text>
</comment>
<keyword evidence="7 11" id="KW-0547">Nucleotide-binding</keyword>
<evidence type="ECO:0000256" key="8">
    <source>
        <dbReference type="ARBA" id="ARBA00022840"/>
    </source>
</evidence>
<keyword evidence="5 11" id="KW-0808">Transferase</keyword>
<dbReference type="GO" id="GO:0009435">
    <property type="term" value="P:NAD+ biosynthetic process"/>
    <property type="evidence" value="ECO:0007669"/>
    <property type="project" value="UniProtKB-UniRule"/>
</dbReference>
<evidence type="ECO:0000313" key="14">
    <source>
        <dbReference type="Proteomes" id="UP000237350"/>
    </source>
</evidence>
<evidence type="ECO:0000256" key="7">
    <source>
        <dbReference type="ARBA" id="ARBA00022741"/>
    </source>
</evidence>
<dbReference type="InterPro" id="IPR005248">
    <property type="entry name" value="NadD/NMNAT"/>
</dbReference>
<dbReference type="HAMAP" id="MF_00244">
    <property type="entry name" value="NaMN_adenylyltr"/>
    <property type="match status" value="1"/>
</dbReference>
<dbReference type="EC" id="2.7.7.18" evidence="11"/>
<comment type="function">
    <text evidence="1 11">Catalyzes the reversible adenylation of nicotinate mononucleotide (NaMN) to nicotinic acid adenine dinucleotide (NaAD).</text>
</comment>
<feature type="domain" description="Cytidyltransferase-like" evidence="12">
    <location>
        <begin position="11"/>
        <end position="175"/>
    </location>
</feature>
<evidence type="ECO:0000256" key="3">
    <source>
        <dbReference type="ARBA" id="ARBA00009014"/>
    </source>
</evidence>
<evidence type="ECO:0000256" key="10">
    <source>
        <dbReference type="ARBA" id="ARBA00048721"/>
    </source>
</evidence>
<dbReference type="GO" id="GO:0005524">
    <property type="term" value="F:ATP binding"/>
    <property type="evidence" value="ECO:0007669"/>
    <property type="project" value="UniProtKB-KW"/>
</dbReference>
<accession>A0A2S4K1M7</accession>
<dbReference type="NCBIfam" id="TIGR00482">
    <property type="entry name" value="nicotinate (nicotinamide) nucleotide adenylyltransferase"/>
    <property type="match status" value="1"/>
</dbReference>
<keyword evidence="14" id="KW-1185">Reference proteome</keyword>
<dbReference type="InterPro" id="IPR004821">
    <property type="entry name" value="Cyt_trans-like"/>
</dbReference>
<dbReference type="Pfam" id="PF01467">
    <property type="entry name" value="CTP_transf_like"/>
    <property type="match status" value="1"/>
</dbReference>
<organism evidence="13 14">
    <name type="scientific">Alkalispirochaeta sphaeroplastigenens</name>
    <dbReference type="NCBI Taxonomy" id="1187066"/>
    <lineage>
        <taxon>Bacteria</taxon>
        <taxon>Pseudomonadati</taxon>
        <taxon>Spirochaetota</taxon>
        <taxon>Spirochaetia</taxon>
        <taxon>Spirochaetales</taxon>
        <taxon>Spirochaetaceae</taxon>
        <taxon>Alkalispirochaeta</taxon>
    </lineage>
</organism>
<protein>
    <recommendedName>
        <fullName evidence="11">Probable nicotinate-nucleotide adenylyltransferase</fullName>
        <ecNumber evidence="11">2.7.7.18</ecNumber>
    </recommendedName>
    <alternativeName>
        <fullName evidence="11">Deamido-NAD(+) diphosphorylase</fullName>
    </alternativeName>
    <alternativeName>
        <fullName evidence="11">Deamido-NAD(+) pyrophosphorylase</fullName>
    </alternativeName>
    <alternativeName>
        <fullName evidence="11">Nicotinate mononucleotide adenylyltransferase</fullName>
        <shortName evidence="11">NaMN adenylyltransferase</shortName>
    </alternativeName>
</protein>
<dbReference type="NCBIfam" id="TIGR00125">
    <property type="entry name" value="cyt_tran_rel"/>
    <property type="match status" value="1"/>
</dbReference>
<comment type="catalytic activity">
    <reaction evidence="10 11">
        <text>nicotinate beta-D-ribonucleotide + ATP + H(+) = deamido-NAD(+) + diphosphate</text>
        <dbReference type="Rhea" id="RHEA:22860"/>
        <dbReference type="ChEBI" id="CHEBI:15378"/>
        <dbReference type="ChEBI" id="CHEBI:30616"/>
        <dbReference type="ChEBI" id="CHEBI:33019"/>
        <dbReference type="ChEBI" id="CHEBI:57502"/>
        <dbReference type="ChEBI" id="CHEBI:58437"/>
        <dbReference type="EC" id="2.7.7.18"/>
    </reaction>
</comment>
<dbReference type="CDD" id="cd02165">
    <property type="entry name" value="NMNAT"/>
    <property type="match status" value="1"/>
</dbReference>
<dbReference type="PANTHER" id="PTHR39321:SF3">
    <property type="entry name" value="PHOSPHOPANTETHEINE ADENYLYLTRANSFERASE"/>
    <property type="match status" value="1"/>
</dbReference>
<dbReference type="GO" id="GO:0004515">
    <property type="term" value="F:nicotinate-nucleotide adenylyltransferase activity"/>
    <property type="evidence" value="ECO:0007669"/>
    <property type="project" value="UniProtKB-UniRule"/>
</dbReference>
<dbReference type="OrthoDB" id="5295945at2"/>
<dbReference type="Gene3D" id="3.40.50.620">
    <property type="entry name" value="HUPs"/>
    <property type="match status" value="1"/>
</dbReference>
<evidence type="ECO:0000256" key="11">
    <source>
        <dbReference type="HAMAP-Rule" id="MF_00244"/>
    </source>
</evidence>
<evidence type="ECO:0000256" key="4">
    <source>
        <dbReference type="ARBA" id="ARBA00022642"/>
    </source>
</evidence>
<comment type="pathway">
    <text evidence="2 11">Cofactor biosynthesis; NAD(+) biosynthesis; deamido-NAD(+) from nicotinate D-ribonucleotide: step 1/1.</text>
</comment>
<evidence type="ECO:0000259" key="12">
    <source>
        <dbReference type="Pfam" id="PF01467"/>
    </source>
</evidence>
<gene>
    <name evidence="11" type="primary">nadD</name>
    <name evidence="13" type="ORF">AU468_00385</name>
</gene>
<evidence type="ECO:0000256" key="5">
    <source>
        <dbReference type="ARBA" id="ARBA00022679"/>
    </source>
</evidence>
<comment type="caution">
    <text evidence="13">The sequence shown here is derived from an EMBL/GenBank/DDBJ whole genome shotgun (WGS) entry which is preliminary data.</text>
</comment>
<evidence type="ECO:0000256" key="6">
    <source>
        <dbReference type="ARBA" id="ARBA00022695"/>
    </source>
</evidence>
<proteinExistence type="inferred from homology"/>
<dbReference type="Proteomes" id="UP000237350">
    <property type="component" value="Unassembled WGS sequence"/>
</dbReference>
<dbReference type="RefSeq" id="WP_103679013.1">
    <property type="nucleotide sequence ID" value="NZ_LPWH01000001.1"/>
</dbReference>
<keyword evidence="9 11" id="KW-0520">NAD</keyword>
<keyword evidence="8 11" id="KW-0067">ATP-binding</keyword>
<dbReference type="EMBL" id="LPWH01000001">
    <property type="protein sequence ID" value="POR05666.1"/>
    <property type="molecule type" value="Genomic_DNA"/>
</dbReference>
<dbReference type="PANTHER" id="PTHR39321">
    <property type="entry name" value="NICOTINATE-NUCLEOTIDE ADENYLYLTRANSFERASE-RELATED"/>
    <property type="match status" value="1"/>
</dbReference>
<dbReference type="SUPFAM" id="SSF52374">
    <property type="entry name" value="Nucleotidylyl transferase"/>
    <property type="match status" value="1"/>
</dbReference>
<evidence type="ECO:0000313" key="13">
    <source>
        <dbReference type="EMBL" id="POR05666.1"/>
    </source>
</evidence>
<keyword evidence="4 11" id="KW-0662">Pyridine nucleotide biosynthesis</keyword>
<dbReference type="InterPro" id="IPR014729">
    <property type="entry name" value="Rossmann-like_a/b/a_fold"/>
</dbReference>
<evidence type="ECO:0000256" key="9">
    <source>
        <dbReference type="ARBA" id="ARBA00023027"/>
    </source>
</evidence>